<keyword evidence="1" id="KW-1133">Transmembrane helix</keyword>
<dbReference type="Pfam" id="PF07963">
    <property type="entry name" value="N_methyl"/>
    <property type="match status" value="1"/>
</dbReference>
<name>A0A3N1VLT8_9BACT</name>
<evidence type="ECO:0000313" key="2">
    <source>
        <dbReference type="EMBL" id="ROR01931.1"/>
    </source>
</evidence>
<dbReference type="Proteomes" id="UP000276223">
    <property type="component" value="Unassembled WGS sequence"/>
</dbReference>
<evidence type="ECO:0000256" key="1">
    <source>
        <dbReference type="SAM" id="Phobius"/>
    </source>
</evidence>
<dbReference type="PROSITE" id="PS00409">
    <property type="entry name" value="PROKAR_NTER_METHYL"/>
    <property type="match status" value="1"/>
</dbReference>
<protein>
    <submittedName>
        <fullName evidence="2">Prepilin-type N-terminal cleavage/methylation domain-containing protein</fullName>
    </submittedName>
</protein>
<keyword evidence="3" id="KW-1185">Reference proteome</keyword>
<evidence type="ECO:0000313" key="3">
    <source>
        <dbReference type="Proteomes" id="UP000276223"/>
    </source>
</evidence>
<keyword evidence="1" id="KW-0472">Membrane</keyword>
<dbReference type="NCBIfam" id="TIGR02532">
    <property type="entry name" value="IV_pilin_GFxxxE"/>
    <property type="match status" value="1"/>
</dbReference>
<dbReference type="RefSeq" id="WP_123289616.1">
    <property type="nucleotide sequence ID" value="NZ_RJVA01000010.1"/>
</dbReference>
<keyword evidence="1" id="KW-0812">Transmembrane</keyword>
<sequence>MPLRERSGQRGLRGFTLVEVLVALVVTAVVFVSFFSLQALGVRTRAHARLASLALNVASDFLEQLSATGEGPLKIDAEPIADTGFVERATVMGSGIVFSRRWEVQRGVPGPNLFTVRVMVCWREPRMPAPSESTCDFDHASVPHVMLEQIYYRP</sequence>
<accession>A0A3N1VLT8</accession>
<dbReference type="InterPro" id="IPR012902">
    <property type="entry name" value="N_methyl_site"/>
</dbReference>
<dbReference type="EMBL" id="RJVA01000010">
    <property type="protein sequence ID" value="ROR01931.1"/>
    <property type="molecule type" value="Genomic_DNA"/>
</dbReference>
<reference evidence="2 3" key="1">
    <citation type="submission" date="2018-11" db="EMBL/GenBank/DDBJ databases">
        <title>Genomic Encyclopedia of Type Strains, Phase IV (KMG-IV): sequencing the most valuable type-strain genomes for metagenomic binning, comparative biology and taxonomic classification.</title>
        <authorList>
            <person name="Goeker M."/>
        </authorList>
    </citation>
    <scope>NUCLEOTIDE SEQUENCE [LARGE SCALE GENOMIC DNA]</scope>
    <source>
        <strain evidence="2 3">DSM 22027</strain>
    </source>
</reference>
<organism evidence="2 3">
    <name type="scientific">Desulfosoma caldarium</name>
    <dbReference type="NCBI Taxonomy" id="610254"/>
    <lineage>
        <taxon>Bacteria</taxon>
        <taxon>Pseudomonadati</taxon>
        <taxon>Thermodesulfobacteriota</taxon>
        <taxon>Syntrophobacteria</taxon>
        <taxon>Syntrophobacterales</taxon>
        <taxon>Syntrophobacteraceae</taxon>
        <taxon>Desulfosoma</taxon>
    </lineage>
</organism>
<dbReference type="AlphaFoldDB" id="A0A3N1VLT8"/>
<comment type="caution">
    <text evidence="2">The sequence shown here is derived from an EMBL/GenBank/DDBJ whole genome shotgun (WGS) entry which is preliminary data.</text>
</comment>
<gene>
    <name evidence="2" type="ORF">EDC27_1125</name>
</gene>
<proteinExistence type="predicted"/>
<feature type="transmembrane region" description="Helical" evidence="1">
    <location>
        <begin position="20"/>
        <end position="40"/>
    </location>
</feature>